<evidence type="ECO:0000256" key="5">
    <source>
        <dbReference type="ARBA" id="ARBA00023136"/>
    </source>
</evidence>
<evidence type="ECO:0000256" key="2">
    <source>
        <dbReference type="ARBA" id="ARBA00022475"/>
    </source>
</evidence>
<feature type="transmembrane region" description="Helical" evidence="6">
    <location>
        <begin position="248"/>
        <end position="269"/>
    </location>
</feature>
<feature type="transmembrane region" description="Helical" evidence="6">
    <location>
        <begin position="378"/>
        <end position="399"/>
    </location>
</feature>
<evidence type="ECO:0000313" key="8">
    <source>
        <dbReference type="Proteomes" id="UP000001299"/>
    </source>
</evidence>
<keyword evidence="4 6" id="KW-1133">Transmembrane helix</keyword>
<feature type="transmembrane region" description="Helical" evidence="6">
    <location>
        <begin position="85"/>
        <end position="106"/>
    </location>
</feature>
<feature type="transmembrane region" description="Helical" evidence="6">
    <location>
        <begin position="112"/>
        <end position="133"/>
    </location>
</feature>
<comment type="subcellular location">
    <subcellularLocation>
        <location evidence="1">Cell membrane</location>
        <topology evidence="1">Multi-pass membrane protein</topology>
    </subcellularLocation>
</comment>
<accession>E0S188</accession>
<sequence length="476" mass="53526">MNRLKKNLRLQTIYQIIATSIPLLTSPYLSRVLGATGLGIYSYTLSVVNYFSLFAMLGMSSYGCRTIAMAKDQNEEERLFIEIHSLQVLTSFIMTIMYYSTVLFFLHDNQKIAMLQSFWLLACSLDVSWYFFGKEEFQVTVTRNLVIKLITVISIFAFVRTKDDVGTYTFIMAFGSFLSQFVLFCLLKKRVKFCIPEWRGVLSHIKPNLLLFAPILAMSVYHLMDKTMLGMLADYSESGYYYNADKVINIPLGIIGGIGTVMMSKASVLKAEGNDDGGKRILSLSIEGFMCVACAMAFGIASVAKEFVPIFFGQGYDKCVELIILLSVVMIFKSLSNIIQNQYLIPYNKEKMLLVSIIIGAFVNLIINYTFIGIMGKGALGATIGTVIAELVVCLVQYIMSEKDIHLIGKVASSFVYCIFGALMFGTVRLISNIDVNDLLKMLIEITVGGIMYLIMVVLYWYLSKNPLLEQYLKKE</sequence>
<dbReference type="KEGG" id="bpb:bpr_I0820"/>
<evidence type="ECO:0000256" key="3">
    <source>
        <dbReference type="ARBA" id="ARBA00022692"/>
    </source>
</evidence>
<keyword evidence="8" id="KW-1185">Reference proteome</keyword>
<dbReference type="PANTHER" id="PTHR30250:SF11">
    <property type="entry name" value="O-ANTIGEN TRANSPORTER-RELATED"/>
    <property type="match status" value="1"/>
</dbReference>
<feature type="transmembrane region" description="Helical" evidence="6">
    <location>
        <begin position="322"/>
        <end position="340"/>
    </location>
</feature>
<dbReference type="Proteomes" id="UP000001299">
    <property type="component" value="Chromosome 1"/>
</dbReference>
<feature type="transmembrane region" description="Helical" evidence="6">
    <location>
        <begin position="145"/>
        <end position="161"/>
    </location>
</feature>
<evidence type="ECO:0000256" key="4">
    <source>
        <dbReference type="ARBA" id="ARBA00022989"/>
    </source>
</evidence>
<dbReference type="InterPro" id="IPR002797">
    <property type="entry name" value="Polysacc_synth"/>
</dbReference>
<keyword evidence="2" id="KW-1003">Cell membrane</keyword>
<feature type="transmembrane region" description="Helical" evidence="6">
    <location>
        <begin position="12"/>
        <end position="29"/>
    </location>
</feature>
<keyword evidence="3 6" id="KW-0812">Transmembrane</keyword>
<feature type="transmembrane region" description="Helical" evidence="6">
    <location>
        <begin position="411"/>
        <end position="431"/>
    </location>
</feature>
<protein>
    <submittedName>
        <fullName evidence="7">Polysaccharide biosynthesis protein</fullName>
    </submittedName>
</protein>
<proteinExistence type="predicted"/>
<dbReference type="GO" id="GO:0005886">
    <property type="term" value="C:plasma membrane"/>
    <property type="evidence" value="ECO:0007669"/>
    <property type="project" value="UniProtKB-SubCell"/>
</dbReference>
<organism evidence="7 8">
    <name type="scientific">Butyrivibrio proteoclasticus (strain ATCC 51982 / DSM 14932 / B316)</name>
    <name type="common">Clostridium proteoclasticum</name>
    <dbReference type="NCBI Taxonomy" id="515622"/>
    <lineage>
        <taxon>Bacteria</taxon>
        <taxon>Bacillati</taxon>
        <taxon>Bacillota</taxon>
        <taxon>Clostridia</taxon>
        <taxon>Lachnospirales</taxon>
        <taxon>Lachnospiraceae</taxon>
        <taxon>Butyrivibrio</taxon>
    </lineage>
</organism>
<evidence type="ECO:0000256" key="1">
    <source>
        <dbReference type="ARBA" id="ARBA00004651"/>
    </source>
</evidence>
<dbReference type="AlphaFoldDB" id="E0S188"/>
<dbReference type="RefSeq" id="WP_013280219.1">
    <property type="nucleotide sequence ID" value="NC_014387.1"/>
</dbReference>
<feature type="transmembrane region" description="Helical" evidence="6">
    <location>
        <begin position="167"/>
        <end position="187"/>
    </location>
</feature>
<feature type="transmembrane region" description="Helical" evidence="6">
    <location>
        <begin position="443"/>
        <end position="463"/>
    </location>
</feature>
<dbReference type="HOGENOM" id="CLU_022017_0_0_9"/>
<feature type="transmembrane region" description="Helical" evidence="6">
    <location>
        <begin position="352"/>
        <end position="372"/>
    </location>
</feature>
<feature type="transmembrane region" description="Helical" evidence="6">
    <location>
        <begin position="281"/>
        <end position="302"/>
    </location>
</feature>
<feature type="transmembrane region" description="Helical" evidence="6">
    <location>
        <begin position="41"/>
        <end position="64"/>
    </location>
</feature>
<dbReference type="eggNOG" id="COG2244">
    <property type="taxonomic scope" value="Bacteria"/>
</dbReference>
<keyword evidence="5 6" id="KW-0472">Membrane</keyword>
<name>E0S188_BUTPB</name>
<dbReference type="InterPro" id="IPR050833">
    <property type="entry name" value="Poly_Biosynth_Transport"/>
</dbReference>
<evidence type="ECO:0000313" key="7">
    <source>
        <dbReference type="EMBL" id="ADL33563.1"/>
    </source>
</evidence>
<gene>
    <name evidence="7" type="ordered locus">bpr_I0820</name>
</gene>
<dbReference type="Pfam" id="PF01943">
    <property type="entry name" value="Polysacc_synt"/>
    <property type="match status" value="1"/>
</dbReference>
<dbReference type="PANTHER" id="PTHR30250">
    <property type="entry name" value="PST FAMILY PREDICTED COLANIC ACID TRANSPORTER"/>
    <property type="match status" value="1"/>
</dbReference>
<feature type="transmembrane region" description="Helical" evidence="6">
    <location>
        <begin position="208"/>
        <end position="224"/>
    </location>
</feature>
<dbReference type="EMBL" id="CP001810">
    <property type="protein sequence ID" value="ADL33563.1"/>
    <property type="molecule type" value="Genomic_DNA"/>
</dbReference>
<dbReference type="STRING" id="515622.bpr_I0820"/>
<reference evidence="7 8" key="1">
    <citation type="journal article" date="2010" name="PLoS ONE">
        <title>The glycobiome of the rumen bacterium Butyrivibrio proteoclasticus B316(T) highlights adaptation to a polysaccharide-rich environment.</title>
        <authorList>
            <person name="Kelly W.J."/>
            <person name="Leahy S.C."/>
            <person name="Altermann E."/>
            <person name="Yeoman C.J."/>
            <person name="Dunne J.C."/>
            <person name="Kong Z."/>
            <person name="Pacheco D.M."/>
            <person name="Li D."/>
            <person name="Noel S.J."/>
            <person name="Moon C.D."/>
            <person name="Cookson A.L."/>
            <person name="Attwood G.T."/>
        </authorList>
    </citation>
    <scope>NUCLEOTIDE SEQUENCE [LARGE SCALE GENOMIC DNA]</scope>
    <source>
        <strain evidence="8">ATCC 51982 / DSM 14932 / B316</strain>
    </source>
</reference>
<evidence type="ECO:0000256" key="6">
    <source>
        <dbReference type="SAM" id="Phobius"/>
    </source>
</evidence>